<reference evidence="2" key="2">
    <citation type="submission" date="2015-01" db="EMBL/GenBank/DDBJ databases">
        <title>Evolutionary Origins and Diversification of the Mycorrhizal Mutualists.</title>
        <authorList>
            <consortium name="DOE Joint Genome Institute"/>
            <consortium name="Mycorrhizal Genomics Consortium"/>
            <person name="Kohler A."/>
            <person name="Kuo A."/>
            <person name="Nagy L.G."/>
            <person name="Floudas D."/>
            <person name="Copeland A."/>
            <person name="Barry K.W."/>
            <person name="Cichocki N."/>
            <person name="Veneault-Fourrey C."/>
            <person name="LaButti K."/>
            <person name="Lindquist E.A."/>
            <person name="Lipzen A."/>
            <person name="Lundell T."/>
            <person name="Morin E."/>
            <person name="Murat C."/>
            <person name="Riley R."/>
            <person name="Ohm R."/>
            <person name="Sun H."/>
            <person name="Tunlid A."/>
            <person name="Henrissat B."/>
            <person name="Grigoriev I.V."/>
            <person name="Hibbett D.S."/>
            <person name="Martin F."/>
        </authorList>
    </citation>
    <scope>NUCLEOTIDE SEQUENCE [LARGE SCALE GENOMIC DNA]</scope>
    <source>
        <strain evidence="2">Marx 270</strain>
    </source>
</reference>
<dbReference type="Proteomes" id="UP000054217">
    <property type="component" value="Unassembled WGS sequence"/>
</dbReference>
<accession>A0A0C3NTH6</accession>
<evidence type="ECO:0000313" key="2">
    <source>
        <dbReference type="Proteomes" id="UP000054217"/>
    </source>
</evidence>
<evidence type="ECO:0000313" key="1">
    <source>
        <dbReference type="EMBL" id="KIN98538.1"/>
    </source>
</evidence>
<dbReference type="HOGENOM" id="CLU_2373647_0_0_1"/>
<organism evidence="1 2">
    <name type="scientific">Pisolithus tinctorius Marx 270</name>
    <dbReference type="NCBI Taxonomy" id="870435"/>
    <lineage>
        <taxon>Eukaryota</taxon>
        <taxon>Fungi</taxon>
        <taxon>Dikarya</taxon>
        <taxon>Basidiomycota</taxon>
        <taxon>Agaricomycotina</taxon>
        <taxon>Agaricomycetes</taxon>
        <taxon>Agaricomycetidae</taxon>
        <taxon>Boletales</taxon>
        <taxon>Sclerodermatineae</taxon>
        <taxon>Pisolithaceae</taxon>
        <taxon>Pisolithus</taxon>
    </lineage>
</organism>
<keyword evidence="2" id="KW-1185">Reference proteome</keyword>
<sequence length="95" mass="10830">MRRYSRWEGGRRGGSVMQALGRDRMRICRLSYPVSEGQRLQLIYLEVDMLLKQEMNGKGDMGKLDLPHRCHRVGLAIDRLDCLRAVRSVVVGAGD</sequence>
<proteinExistence type="predicted"/>
<dbReference type="EMBL" id="KN832014">
    <property type="protein sequence ID" value="KIN98538.1"/>
    <property type="molecule type" value="Genomic_DNA"/>
</dbReference>
<gene>
    <name evidence="1" type="ORF">M404DRAFT_848464</name>
</gene>
<dbReference type="InParanoid" id="A0A0C3NTH6"/>
<reference evidence="1 2" key="1">
    <citation type="submission" date="2014-04" db="EMBL/GenBank/DDBJ databases">
        <authorList>
            <consortium name="DOE Joint Genome Institute"/>
            <person name="Kuo A."/>
            <person name="Kohler A."/>
            <person name="Costa M.D."/>
            <person name="Nagy L.G."/>
            <person name="Floudas D."/>
            <person name="Copeland A."/>
            <person name="Barry K.W."/>
            <person name="Cichocki N."/>
            <person name="Veneault-Fourrey C."/>
            <person name="LaButti K."/>
            <person name="Lindquist E.A."/>
            <person name="Lipzen A."/>
            <person name="Lundell T."/>
            <person name="Morin E."/>
            <person name="Murat C."/>
            <person name="Sun H."/>
            <person name="Tunlid A."/>
            <person name="Henrissat B."/>
            <person name="Grigoriev I.V."/>
            <person name="Hibbett D.S."/>
            <person name="Martin F."/>
            <person name="Nordberg H.P."/>
            <person name="Cantor M.N."/>
            <person name="Hua S.X."/>
        </authorList>
    </citation>
    <scope>NUCLEOTIDE SEQUENCE [LARGE SCALE GENOMIC DNA]</scope>
    <source>
        <strain evidence="1 2">Marx 270</strain>
    </source>
</reference>
<name>A0A0C3NTH6_PISTI</name>
<protein>
    <submittedName>
        <fullName evidence="1">Uncharacterized protein</fullName>
    </submittedName>
</protein>
<dbReference type="AlphaFoldDB" id="A0A0C3NTH6"/>